<feature type="compositionally biased region" description="Pro residues" evidence="4">
    <location>
        <begin position="16"/>
        <end position="28"/>
    </location>
</feature>
<comment type="caution">
    <text evidence="6">The sequence shown here is derived from an EMBL/GenBank/DDBJ whole genome shotgun (WGS) entry which is preliminary data.</text>
</comment>
<protein>
    <submittedName>
        <fullName evidence="6">Condensation domain-containing protein</fullName>
    </submittedName>
</protein>
<dbReference type="PANTHER" id="PTHR45398:SF1">
    <property type="entry name" value="ENZYME, PUTATIVE (JCVI)-RELATED"/>
    <property type="match status" value="1"/>
</dbReference>
<dbReference type="Gene3D" id="1.10.1200.10">
    <property type="entry name" value="ACP-like"/>
    <property type="match status" value="1"/>
</dbReference>
<dbReference type="SUPFAM" id="SSF52777">
    <property type="entry name" value="CoA-dependent acyltransferases"/>
    <property type="match status" value="2"/>
</dbReference>
<keyword evidence="3" id="KW-0597">Phosphoprotein</keyword>
<dbReference type="Proteomes" id="UP001610631">
    <property type="component" value="Unassembled WGS sequence"/>
</dbReference>
<gene>
    <name evidence="6" type="ORF">WDV06_05075</name>
</gene>
<dbReference type="Gene3D" id="3.30.559.10">
    <property type="entry name" value="Chloramphenicol acetyltransferase-like domain"/>
    <property type="match status" value="1"/>
</dbReference>
<keyword evidence="2" id="KW-0596">Phosphopantetheine</keyword>
<dbReference type="Gene3D" id="3.30.559.30">
    <property type="entry name" value="Nonribosomal peptide synthetase, condensation domain"/>
    <property type="match status" value="1"/>
</dbReference>
<dbReference type="PANTHER" id="PTHR45398">
    <property type="match status" value="1"/>
</dbReference>
<keyword evidence="7" id="KW-1185">Reference proteome</keyword>
<evidence type="ECO:0000259" key="5">
    <source>
        <dbReference type="PROSITE" id="PS50075"/>
    </source>
</evidence>
<sequence length="593" mass="62947">MTTPVRQASPGEHPAAPDPATAPEPRPPGGGEGRTAGDGPTPAEVYDRLAGWLADAVLAPDADLTAPLRDLGVDSLDLIRTARRIEAGFGVQVQLRELFGPEVTAARLAELVAERAARRGGAEAAPPGAAHGPVVLTPAQEHAWEEQTGDRGHWNQAMLFTTRPGIDPGLFAEAVRRLVAGHASLRLAVEERPARRPRQLAAALATDGPPEAALGTVLDTVDVSELADADLSAAVTLRCAVEQRSLDPAAGRVARFVRFDAGPRRPGRLLVTVHQMAVDMVSWSVLLADLEEVYTALEAGRRDVWPAEGTSYPEWARALAAHARTPEAEEQAEWWTEVARTPAGLPPDHPVADPRAVNTAATAATHREEFPEDLTARLHTAARTHRAHPGDLVLHALGQVLAERLGEPAVRLDVLRHGREETVGDTRLSRTTGWFTTTVPVRLDFAPGTPAERLARTVGHLAALPGGGVGFGALARHGRPRIAAALRAVAPSDVSFDFEGDDADTLPLGTLLPDIAPEPVGDITAGHWTRPHPVEVIATTDDGVLRVEWWYSTALHEEATVRALAGRHRAALTTLLDALSGPGAHGAPQAPTR</sequence>
<feature type="region of interest" description="Disordered" evidence="4">
    <location>
        <begin position="1"/>
        <end position="43"/>
    </location>
</feature>
<dbReference type="PROSITE" id="PS00012">
    <property type="entry name" value="PHOSPHOPANTETHEINE"/>
    <property type="match status" value="1"/>
</dbReference>
<dbReference type="RefSeq" id="WP_395508399.1">
    <property type="nucleotide sequence ID" value="NZ_JBBDHD010000008.1"/>
</dbReference>
<dbReference type="InterPro" id="IPR001242">
    <property type="entry name" value="Condensation_dom"/>
</dbReference>
<organism evidence="6 7">
    <name type="scientific">Streptomyces racemochromogenes</name>
    <dbReference type="NCBI Taxonomy" id="67353"/>
    <lineage>
        <taxon>Bacteria</taxon>
        <taxon>Bacillati</taxon>
        <taxon>Actinomycetota</taxon>
        <taxon>Actinomycetes</taxon>
        <taxon>Kitasatosporales</taxon>
        <taxon>Streptomycetaceae</taxon>
        <taxon>Streptomyces</taxon>
    </lineage>
</organism>
<feature type="domain" description="Carrier" evidence="5">
    <location>
        <begin position="39"/>
        <end position="116"/>
    </location>
</feature>
<dbReference type="Pfam" id="PF00550">
    <property type="entry name" value="PP-binding"/>
    <property type="match status" value="1"/>
</dbReference>
<dbReference type="EMBL" id="JBBDHD010000008">
    <property type="protein sequence ID" value="MFH7594464.1"/>
    <property type="molecule type" value="Genomic_DNA"/>
</dbReference>
<dbReference type="InterPro" id="IPR006162">
    <property type="entry name" value="Ppantetheine_attach_site"/>
</dbReference>
<reference evidence="6 7" key="1">
    <citation type="submission" date="2024-03" db="EMBL/GenBank/DDBJ databases">
        <title>Whole genome sequencing of Streptomyces racemochromogenes, to identify antimicrobial biosynthetic gene clusters.</title>
        <authorList>
            <person name="Suryawanshi P."/>
            <person name="Krishnaraj P.U."/>
            <person name="Arun Y.P."/>
            <person name="Suryawanshi M.P."/>
            <person name="Rakshit O."/>
        </authorList>
    </citation>
    <scope>NUCLEOTIDE SEQUENCE [LARGE SCALE GENOMIC DNA]</scope>
    <source>
        <strain evidence="6 7">AUDT626</strain>
    </source>
</reference>
<evidence type="ECO:0000256" key="1">
    <source>
        <dbReference type="ARBA" id="ARBA00001957"/>
    </source>
</evidence>
<evidence type="ECO:0000256" key="4">
    <source>
        <dbReference type="SAM" id="MobiDB-lite"/>
    </source>
</evidence>
<dbReference type="Pfam" id="PF00668">
    <property type="entry name" value="Condensation"/>
    <property type="match status" value="1"/>
</dbReference>
<dbReference type="InterPro" id="IPR023213">
    <property type="entry name" value="CAT-like_dom_sf"/>
</dbReference>
<dbReference type="InterPro" id="IPR036736">
    <property type="entry name" value="ACP-like_sf"/>
</dbReference>
<name>A0ABW7P8B2_9ACTN</name>
<dbReference type="PROSITE" id="PS50075">
    <property type="entry name" value="CARRIER"/>
    <property type="match status" value="1"/>
</dbReference>
<evidence type="ECO:0000256" key="2">
    <source>
        <dbReference type="ARBA" id="ARBA00022450"/>
    </source>
</evidence>
<evidence type="ECO:0000256" key="3">
    <source>
        <dbReference type="ARBA" id="ARBA00022553"/>
    </source>
</evidence>
<evidence type="ECO:0000313" key="7">
    <source>
        <dbReference type="Proteomes" id="UP001610631"/>
    </source>
</evidence>
<dbReference type="InterPro" id="IPR009081">
    <property type="entry name" value="PP-bd_ACP"/>
</dbReference>
<accession>A0ABW7P8B2</accession>
<comment type="cofactor">
    <cofactor evidence="1">
        <name>pantetheine 4'-phosphate</name>
        <dbReference type="ChEBI" id="CHEBI:47942"/>
    </cofactor>
</comment>
<dbReference type="SUPFAM" id="SSF47336">
    <property type="entry name" value="ACP-like"/>
    <property type="match status" value="1"/>
</dbReference>
<evidence type="ECO:0000313" key="6">
    <source>
        <dbReference type="EMBL" id="MFH7594464.1"/>
    </source>
</evidence>
<proteinExistence type="predicted"/>